<evidence type="ECO:0000313" key="2">
    <source>
        <dbReference type="Proteomes" id="UP001470230"/>
    </source>
</evidence>
<sequence>MTALFEYGRDYYLGENGQEMCVAKGYQYIMAAHRFGHPYAYQLLEISGKDPHIIEIEDSLEKYDNEQLLQYSELLYEGRFACRDYEKSFKCLEIAANRFYQKSF</sequence>
<keyword evidence="2" id="KW-1185">Reference proteome</keyword>
<name>A0ABR2K090_9EUKA</name>
<organism evidence="1 2">
    <name type="scientific">Tritrichomonas musculus</name>
    <dbReference type="NCBI Taxonomy" id="1915356"/>
    <lineage>
        <taxon>Eukaryota</taxon>
        <taxon>Metamonada</taxon>
        <taxon>Parabasalia</taxon>
        <taxon>Tritrichomonadida</taxon>
        <taxon>Tritrichomonadidae</taxon>
        <taxon>Tritrichomonas</taxon>
    </lineage>
</organism>
<gene>
    <name evidence="1" type="ORF">M9Y10_043648</name>
</gene>
<evidence type="ECO:0008006" key="3">
    <source>
        <dbReference type="Google" id="ProtNLM"/>
    </source>
</evidence>
<accession>A0ABR2K090</accession>
<dbReference type="EMBL" id="JAPFFF010000008">
    <property type="protein sequence ID" value="KAK8884534.1"/>
    <property type="molecule type" value="Genomic_DNA"/>
</dbReference>
<proteinExistence type="predicted"/>
<reference evidence="1 2" key="1">
    <citation type="submission" date="2024-04" db="EMBL/GenBank/DDBJ databases">
        <title>Tritrichomonas musculus Genome.</title>
        <authorList>
            <person name="Alves-Ferreira E."/>
            <person name="Grigg M."/>
            <person name="Lorenzi H."/>
            <person name="Galac M."/>
        </authorList>
    </citation>
    <scope>NUCLEOTIDE SEQUENCE [LARGE SCALE GENOMIC DNA]</scope>
    <source>
        <strain evidence="1 2">EAF2021</strain>
    </source>
</reference>
<comment type="caution">
    <text evidence="1">The sequence shown here is derived from an EMBL/GenBank/DDBJ whole genome shotgun (WGS) entry which is preliminary data.</text>
</comment>
<protein>
    <recommendedName>
        <fullName evidence="3">Sel1 repeat family protein</fullName>
    </recommendedName>
</protein>
<evidence type="ECO:0000313" key="1">
    <source>
        <dbReference type="EMBL" id="KAK8884534.1"/>
    </source>
</evidence>
<dbReference type="Proteomes" id="UP001470230">
    <property type="component" value="Unassembled WGS sequence"/>
</dbReference>